<evidence type="ECO:0000259" key="2">
    <source>
        <dbReference type="Pfam" id="PF26618"/>
    </source>
</evidence>
<dbReference type="InterPro" id="IPR027267">
    <property type="entry name" value="AH/BAR_dom_sf"/>
</dbReference>
<name>A0A0U4N4D8_9BACT</name>
<dbReference type="OrthoDB" id="9784940at2"/>
<feature type="coiled-coil region" evidence="1">
    <location>
        <begin position="50"/>
        <end position="112"/>
    </location>
</feature>
<dbReference type="InterPro" id="IPR058509">
    <property type="entry name" value="DUF8196"/>
</dbReference>
<reference evidence="3 4" key="1">
    <citation type="journal article" date="2016" name="Int. J. Syst. Evol. Microbiol.">
        <title>Caldimicrobium thiodismutans sp. nov., a sulfur-disproportionating bacterium isolated from a hot spring, and emended description of the genus Caldimicrobium.</title>
        <authorList>
            <person name="Kojima H."/>
            <person name="Umezawa K."/>
            <person name="Fukui M."/>
        </authorList>
    </citation>
    <scope>NUCLEOTIDE SEQUENCE [LARGE SCALE GENOMIC DNA]</scope>
    <source>
        <strain evidence="3 4">TF1</strain>
    </source>
</reference>
<dbReference type="RefSeq" id="WP_068516408.1">
    <property type="nucleotide sequence ID" value="NZ_AP014945.1"/>
</dbReference>
<dbReference type="Pfam" id="PF26618">
    <property type="entry name" value="DUF8196"/>
    <property type="match status" value="1"/>
</dbReference>
<protein>
    <recommendedName>
        <fullName evidence="2">DUF8196 domain-containing protein</fullName>
    </recommendedName>
</protein>
<feature type="domain" description="DUF8196" evidence="2">
    <location>
        <begin position="127"/>
        <end position="238"/>
    </location>
</feature>
<evidence type="ECO:0000313" key="3">
    <source>
        <dbReference type="EMBL" id="BAU24150.1"/>
    </source>
</evidence>
<sequence length="241" mass="28324">MSLLAVDLIKALEELEPPVRKIFIKILEKLEKSIGDTVKREDFLELKNIVSDLTKAQKETQEEIKKLAEAQKKTEEELKKLAEEHKKTEEELRKLVEEHRKTREDLHQLRKDFGGFTRSLSYAFENEAYRNLPKVLKEKYGIEVTERFIRTEIEGEEINFLAKGRVNGKEVVLVGEAKLRFDEGKRDFDRALKEIEKKEIAVRKVYRDKEVVKLIVTHYAKPRALKMAEEKGIIVVQSFEW</sequence>
<organism evidence="3 4">
    <name type="scientific">Caldimicrobium thiodismutans</name>
    <dbReference type="NCBI Taxonomy" id="1653476"/>
    <lineage>
        <taxon>Bacteria</taxon>
        <taxon>Pseudomonadati</taxon>
        <taxon>Thermodesulfobacteriota</taxon>
        <taxon>Thermodesulfobacteria</taxon>
        <taxon>Thermodesulfobacteriales</taxon>
        <taxon>Thermodesulfobacteriaceae</taxon>
        <taxon>Caldimicrobium</taxon>
    </lineage>
</organism>
<dbReference type="Gene3D" id="1.20.1270.60">
    <property type="entry name" value="Arfaptin homology (AH) domain/BAR domain"/>
    <property type="match status" value="1"/>
</dbReference>
<dbReference type="Proteomes" id="UP000068196">
    <property type="component" value="Chromosome"/>
</dbReference>
<dbReference type="PANTHER" id="PTHR38753">
    <property type="entry name" value="SLR1441 PROTEIN"/>
    <property type="match status" value="1"/>
</dbReference>
<proteinExistence type="predicted"/>
<dbReference type="EMBL" id="AP014945">
    <property type="protein sequence ID" value="BAU24150.1"/>
    <property type="molecule type" value="Genomic_DNA"/>
</dbReference>
<dbReference type="STRING" id="1653476.THC_1791"/>
<dbReference type="PANTHER" id="PTHR38753:SF1">
    <property type="entry name" value="SLR1441 PROTEIN"/>
    <property type="match status" value="1"/>
</dbReference>
<evidence type="ECO:0000256" key="1">
    <source>
        <dbReference type="SAM" id="Coils"/>
    </source>
</evidence>
<accession>A0A0U4N4D8</accession>
<evidence type="ECO:0000313" key="4">
    <source>
        <dbReference type="Proteomes" id="UP000068196"/>
    </source>
</evidence>
<dbReference type="KEGG" id="cthi:THC_1791"/>
<dbReference type="AlphaFoldDB" id="A0A0U4N4D8"/>
<gene>
    <name evidence="3" type="ORF">THC_1791</name>
</gene>
<keyword evidence="4" id="KW-1185">Reference proteome</keyword>
<reference evidence="4" key="2">
    <citation type="journal article" date="2016" name="Int. J. Syst. Evol. Microbiol.">
        <title>Caldimicrobium thiodismutans sp. nov., a sulfur-disproportionating bacterium isolated from a hot spring.</title>
        <authorList>
            <person name="Kojima H."/>
            <person name="Umezawa K."/>
            <person name="Fukui M."/>
        </authorList>
    </citation>
    <scope>NUCLEOTIDE SEQUENCE [LARGE SCALE GENOMIC DNA]</scope>
    <source>
        <strain evidence="4">TF1</strain>
    </source>
</reference>
<keyword evidence="1" id="KW-0175">Coiled coil</keyword>